<dbReference type="Proteomes" id="UP001232063">
    <property type="component" value="Unassembled WGS sequence"/>
</dbReference>
<evidence type="ECO:0000313" key="2">
    <source>
        <dbReference type="Proteomes" id="UP001232063"/>
    </source>
</evidence>
<dbReference type="RefSeq" id="WP_314517042.1">
    <property type="nucleotide sequence ID" value="NZ_JASJOU010000015.1"/>
</dbReference>
<organism evidence="1 2">
    <name type="scientific">Xanthocytophaga agilis</name>
    <dbReference type="NCBI Taxonomy" id="3048010"/>
    <lineage>
        <taxon>Bacteria</taxon>
        <taxon>Pseudomonadati</taxon>
        <taxon>Bacteroidota</taxon>
        <taxon>Cytophagia</taxon>
        <taxon>Cytophagales</taxon>
        <taxon>Rhodocytophagaceae</taxon>
        <taxon>Xanthocytophaga</taxon>
    </lineage>
</organism>
<dbReference type="EMBL" id="JASJOU010000015">
    <property type="protein sequence ID" value="MDJ1505195.1"/>
    <property type="molecule type" value="Genomic_DNA"/>
</dbReference>
<gene>
    <name evidence="1" type="ORF">QNI22_31355</name>
</gene>
<keyword evidence="2" id="KW-1185">Reference proteome</keyword>
<dbReference type="AlphaFoldDB" id="A0AAE3RBJ1"/>
<proteinExistence type="predicted"/>
<reference evidence="1" key="1">
    <citation type="submission" date="2023-05" db="EMBL/GenBank/DDBJ databases">
        <authorList>
            <person name="Zhang X."/>
        </authorList>
    </citation>
    <scope>NUCLEOTIDE SEQUENCE</scope>
    <source>
        <strain evidence="1">BD1B2-1</strain>
    </source>
</reference>
<evidence type="ECO:0000313" key="1">
    <source>
        <dbReference type="EMBL" id="MDJ1505195.1"/>
    </source>
</evidence>
<name>A0AAE3RBJ1_9BACT</name>
<protein>
    <submittedName>
        <fullName evidence="1">Uncharacterized protein</fullName>
    </submittedName>
</protein>
<accession>A0AAE3RBJ1</accession>
<sequence>MQKIFMIIVSALCLSCNSNKEQIHQFLSTRGHISIALENIPDNRFESIKTRLNQDVYEHESSRFDKYALMYIRNDSTISFFVDADSLILFYDKFDLHPADSNTKPFEFMESFFTPSKRPSIHEVKPGMTRMFYLPYTHLFSKHRNPSIPIKNITLFLDYSFQSMTTETKRPNVLEMILNIDSVGNASLKKCYTIEHVDQH</sequence>
<comment type="caution">
    <text evidence="1">The sequence shown here is derived from an EMBL/GenBank/DDBJ whole genome shotgun (WGS) entry which is preliminary data.</text>
</comment>